<proteinExistence type="predicted"/>
<name>X1S7V4_9ZZZZ</name>
<feature type="non-terminal residue" evidence="1">
    <location>
        <position position="45"/>
    </location>
</feature>
<sequence length="45" mass="4812">GQSLCDVTTLKLLLHDYLSFHAAGVEIDGKAYLLTGLPDSGKTYS</sequence>
<dbReference type="EMBL" id="BARV01045802">
    <property type="protein sequence ID" value="GAI71490.1"/>
    <property type="molecule type" value="Genomic_DNA"/>
</dbReference>
<reference evidence="1" key="1">
    <citation type="journal article" date="2014" name="Front. Microbiol.">
        <title>High frequency of phylogenetically diverse reductive dehalogenase-homologous genes in deep subseafloor sedimentary metagenomes.</title>
        <authorList>
            <person name="Kawai M."/>
            <person name="Futagami T."/>
            <person name="Toyoda A."/>
            <person name="Takaki Y."/>
            <person name="Nishi S."/>
            <person name="Hori S."/>
            <person name="Arai W."/>
            <person name="Tsubouchi T."/>
            <person name="Morono Y."/>
            <person name="Uchiyama I."/>
            <person name="Ito T."/>
            <person name="Fujiyama A."/>
            <person name="Inagaki F."/>
            <person name="Takami H."/>
        </authorList>
    </citation>
    <scope>NUCLEOTIDE SEQUENCE</scope>
    <source>
        <strain evidence="1">Expedition CK06-06</strain>
    </source>
</reference>
<feature type="non-terminal residue" evidence="1">
    <location>
        <position position="1"/>
    </location>
</feature>
<dbReference type="AlphaFoldDB" id="X1S7V4"/>
<gene>
    <name evidence="1" type="ORF">S06H3_66825</name>
</gene>
<accession>X1S7V4</accession>
<evidence type="ECO:0000313" key="1">
    <source>
        <dbReference type="EMBL" id="GAI71490.1"/>
    </source>
</evidence>
<comment type="caution">
    <text evidence="1">The sequence shown here is derived from an EMBL/GenBank/DDBJ whole genome shotgun (WGS) entry which is preliminary data.</text>
</comment>
<protein>
    <submittedName>
        <fullName evidence="1">Uncharacterized protein</fullName>
    </submittedName>
</protein>
<organism evidence="1">
    <name type="scientific">marine sediment metagenome</name>
    <dbReference type="NCBI Taxonomy" id="412755"/>
    <lineage>
        <taxon>unclassified sequences</taxon>
        <taxon>metagenomes</taxon>
        <taxon>ecological metagenomes</taxon>
    </lineage>
</organism>